<evidence type="ECO:0000256" key="1">
    <source>
        <dbReference type="SAM" id="MobiDB-lite"/>
    </source>
</evidence>
<dbReference type="InterPro" id="IPR019446">
    <property type="entry name" value="BMT5-like"/>
</dbReference>
<accession>A0A507C2Y0</accession>
<dbReference type="Proteomes" id="UP000319731">
    <property type="component" value="Unassembled WGS sequence"/>
</dbReference>
<dbReference type="GeneID" id="42002916"/>
<dbReference type="PANTHER" id="PTHR11538:SF26">
    <property type="entry name" value="FERREDOXIN-FOLD ANTICODON-BINDING DOMAIN-CONTAINING PROTEIN 1"/>
    <property type="match status" value="1"/>
</dbReference>
<dbReference type="GO" id="GO:0070475">
    <property type="term" value="P:rRNA base methylation"/>
    <property type="evidence" value="ECO:0007669"/>
    <property type="project" value="InterPro"/>
</dbReference>
<proteinExistence type="predicted"/>
<feature type="region of interest" description="Disordered" evidence="1">
    <location>
        <begin position="1"/>
        <end position="40"/>
    </location>
</feature>
<dbReference type="EMBL" id="QEAO01000006">
    <property type="protein sequence ID" value="TPX35870.1"/>
    <property type="molecule type" value="Genomic_DNA"/>
</dbReference>
<gene>
    <name evidence="3" type="ORF">SmJEL517_g01691</name>
</gene>
<dbReference type="GO" id="GO:0005737">
    <property type="term" value="C:cytoplasm"/>
    <property type="evidence" value="ECO:0007669"/>
    <property type="project" value="TreeGrafter"/>
</dbReference>
<feature type="region of interest" description="Disordered" evidence="1">
    <location>
        <begin position="253"/>
        <end position="272"/>
    </location>
</feature>
<comment type="caution">
    <text evidence="3">The sequence shown here is derived from an EMBL/GenBank/DDBJ whole genome shotgun (WGS) entry which is preliminary data.</text>
</comment>
<evidence type="ECO:0000313" key="3">
    <source>
        <dbReference type="EMBL" id="TPX35870.1"/>
    </source>
</evidence>
<dbReference type="Pfam" id="PF10354">
    <property type="entry name" value="BMT5-like"/>
    <property type="match status" value="1"/>
</dbReference>
<dbReference type="GO" id="GO:0070042">
    <property type="term" value="F:rRNA (uridine-N3-)-methyltransferase activity"/>
    <property type="evidence" value="ECO:0007669"/>
    <property type="project" value="InterPro"/>
</dbReference>
<dbReference type="OrthoDB" id="273345at2759"/>
<reference evidence="3 4" key="1">
    <citation type="journal article" date="2019" name="Sci. Rep.">
        <title>Comparative genomics of chytrid fungi reveal insights into the obligate biotrophic and pathogenic lifestyle of Synchytrium endobioticum.</title>
        <authorList>
            <person name="van de Vossenberg B.T.L.H."/>
            <person name="Warris S."/>
            <person name="Nguyen H.D.T."/>
            <person name="van Gent-Pelzer M.P.E."/>
            <person name="Joly D.L."/>
            <person name="van de Geest H.C."/>
            <person name="Bonants P.J.M."/>
            <person name="Smith D.S."/>
            <person name="Levesque C.A."/>
            <person name="van der Lee T.A.J."/>
        </authorList>
    </citation>
    <scope>NUCLEOTIDE SEQUENCE [LARGE SCALE GENOMIC DNA]</scope>
    <source>
        <strain evidence="3 4">JEL517</strain>
    </source>
</reference>
<name>A0A507C2Y0_9FUNG</name>
<organism evidence="3 4">
    <name type="scientific">Synchytrium microbalum</name>
    <dbReference type="NCBI Taxonomy" id="1806994"/>
    <lineage>
        <taxon>Eukaryota</taxon>
        <taxon>Fungi</taxon>
        <taxon>Fungi incertae sedis</taxon>
        <taxon>Chytridiomycota</taxon>
        <taxon>Chytridiomycota incertae sedis</taxon>
        <taxon>Chytridiomycetes</taxon>
        <taxon>Synchytriales</taxon>
        <taxon>Synchytriaceae</taxon>
        <taxon>Synchytrium</taxon>
    </lineage>
</organism>
<evidence type="ECO:0000259" key="2">
    <source>
        <dbReference type="Pfam" id="PF10354"/>
    </source>
</evidence>
<sequence>MGKLKGALARLKATVKTSKKKASSSHQQPTAPKNVSKDSKAPKKIMPYTLEDEILLVGEGNFSFANALALLLQSGENITATCYDSEEILNQKYDDAKAHIESLLSLQGTVMHGVDATQLSKHKRLKLKRFSKIIFNFPHTGSGIKDQEINIRTNQKLLNDFFVTAKEHVSIPKTKFEQPGEIHVTIKDGEPYASWNIRKIANQCGLQCQTSFKFHPELYDSYRHRRTLGYQQGLSDDDNNEVSSARTYVFVIAREPENPKKRKKGGDDSDSD</sequence>
<evidence type="ECO:0000313" key="4">
    <source>
        <dbReference type="Proteomes" id="UP000319731"/>
    </source>
</evidence>
<feature type="domain" description="25S rRNA (uridine-N(3))-methyltransferase BMT5-like" evidence="2">
    <location>
        <begin position="55"/>
        <end position="226"/>
    </location>
</feature>
<dbReference type="STRING" id="1806994.A0A507C2Y0"/>
<dbReference type="PANTHER" id="PTHR11538">
    <property type="entry name" value="PHENYLALANYL-TRNA SYNTHETASE"/>
    <property type="match status" value="1"/>
</dbReference>
<dbReference type="AlphaFoldDB" id="A0A507C2Y0"/>
<protein>
    <recommendedName>
        <fullName evidence="2">25S rRNA (uridine-N(3))-methyltransferase BMT5-like domain-containing protein</fullName>
    </recommendedName>
</protein>
<keyword evidence="4" id="KW-1185">Reference proteome</keyword>
<dbReference type="RefSeq" id="XP_031026255.1">
    <property type="nucleotide sequence ID" value="XM_031167619.1"/>
</dbReference>